<dbReference type="EMBL" id="CP040818">
    <property type="protein sequence ID" value="QDL90472.1"/>
    <property type="molecule type" value="Genomic_DNA"/>
</dbReference>
<proteinExistence type="predicted"/>
<keyword evidence="2" id="KW-1185">Reference proteome</keyword>
<dbReference type="AlphaFoldDB" id="A0A5B8FVU6"/>
<gene>
    <name evidence="1" type="ORF">FDP22_00880</name>
</gene>
<organism evidence="1 2">
    <name type="scientific">Paroceanicella profunda</name>
    <dbReference type="NCBI Taxonomy" id="2579971"/>
    <lineage>
        <taxon>Bacteria</taxon>
        <taxon>Pseudomonadati</taxon>
        <taxon>Pseudomonadota</taxon>
        <taxon>Alphaproteobacteria</taxon>
        <taxon>Rhodobacterales</taxon>
        <taxon>Paracoccaceae</taxon>
        <taxon>Paroceanicella</taxon>
    </lineage>
</organism>
<protein>
    <submittedName>
        <fullName evidence="1">Uncharacterized protein</fullName>
    </submittedName>
</protein>
<dbReference type="Proteomes" id="UP000305888">
    <property type="component" value="Chromosome"/>
</dbReference>
<sequence length="192" mass="20810">MKSGPFIKLVADTYCVEEKTAKTVARFLKEAGMLTSGARGVNAPDMTARDLGRMTIALLGSDRPGRAVETVTAFGGLTPDPELSTLSQTDINPDADSWPSLDEVMEIYFSGAISRLASVKSLELRPHNMTAEIEFFADDNGAAPRIVFTLAAPTREELDRAYEQISDHRGIRVSRSLHAADMAILIPAIQEA</sequence>
<dbReference type="KEGG" id="ppru:FDP22_00880"/>
<dbReference type="RefSeq" id="WP_138577182.1">
    <property type="nucleotide sequence ID" value="NZ_CP040818.1"/>
</dbReference>
<dbReference type="OrthoDB" id="7838422at2"/>
<name>A0A5B8FVU6_9RHOB</name>
<evidence type="ECO:0000313" key="2">
    <source>
        <dbReference type="Proteomes" id="UP000305888"/>
    </source>
</evidence>
<evidence type="ECO:0000313" key="1">
    <source>
        <dbReference type="EMBL" id="QDL90472.1"/>
    </source>
</evidence>
<reference evidence="1 2" key="1">
    <citation type="submission" date="2019-06" db="EMBL/GenBank/DDBJ databases">
        <title>Genome sequence of Rhodobacteraceae bacterium D4M1.</title>
        <authorList>
            <person name="Cao J."/>
        </authorList>
    </citation>
    <scope>NUCLEOTIDE SEQUENCE [LARGE SCALE GENOMIC DNA]</scope>
    <source>
        <strain evidence="1 2">D4M1</strain>
    </source>
</reference>
<accession>A0A5B8FVU6</accession>